<reference evidence="1" key="1">
    <citation type="submission" date="2021-06" db="EMBL/GenBank/DDBJ databases">
        <authorList>
            <person name="Kallberg Y."/>
            <person name="Tangrot J."/>
            <person name="Rosling A."/>
        </authorList>
    </citation>
    <scope>NUCLEOTIDE SEQUENCE</scope>
    <source>
        <strain evidence="1">IA702</strain>
    </source>
</reference>
<dbReference type="OrthoDB" id="2436895at2759"/>
<dbReference type="EMBL" id="CAJVPJ010001981">
    <property type="protein sequence ID" value="CAG8609529.1"/>
    <property type="molecule type" value="Genomic_DNA"/>
</dbReference>
<proteinExistence type="predicted"/>
<gene>
    <name evidence="1" type="ORF">POCULU_LOCUS7878</name>
</gene>
<organism evidence="1 2">
    <name type="scientific">Paraglomus occultum</name>
    <dbReference type="NCBI Taxonomy" id="144539"/>
    <lineage>
        <taxon>Eukaryota</taxon>
        <taxon>Fungi</taxon>
        <taxon>Fungi incertae sedis</taxon>
        <taxon>Mucoromycota</taxon>
        <taxon>Glomeromycotina</taxon>
        <taxon>Glomeromycetes</taxon>
        <taxon>Paraglomerales</taxon>
        <taxon>Paraglomeraceae</taxon>
        <taxon>Paraglomus</taxon>
    </lineage>
</organism>
<name>A0A9N9CRI6_9GLOM</name>
<dbReference type="AlphaFoldDB" id="A0A9N9CRI6"/>
<accession>A0A9N9CRI6</accession>
<evidence type="ECO:0000313" key="1">
    <source>
        <dbReference type="EMBL" id="CAG8609529.1"/>
    </source>
</evidence>
<comment type="caution">
    <text evidence="1">The sequence shown here is derived from an EMBL/GenBank/DDBJ whole genome shotgun (WGS) entry which is preliminary data.</text>
</comment>
<dbReference type="Proteomes" id="UP000789572">
    <property type="component" value="Unassembled WGS sequence"/>
</dbReference>
<sequence>MHVDWLAESDLERESKKVEADLENLSDADIERCIQRMFKSFNSVLLKHSKALENLVLSKMPTAPEKSCYKTEEEYREALIVYKKDCETFKQIVSGVSAFMRRLDELFDDIVVFFNDLRTWFKAKISDISAKVRSFINTIAEKLSRLYSEFVLRKAIKIHG</sequence>
<keyword evidence="2" id="KW-1185">Reference proteome</keyword>
<evidence type="ECO:0000313" key="2">
    <source>
        <dbReference type="Proteomes" id="UP000789572"/>
    </source>
</evidence>
<protein>
    <submittedName>
        <fullName evidence="1">1550_t:CDS:1</fullName>
    </submittedName>
</protein>